<dbReference type="PANTHER" id="PTHR43248">
    <property type="entry name" value="2-SUCCINYL-6-HYDROXY-2,4-CYCLOHEXADIENE-1-CARBOXYLATE SYNTHASE"/>
    <property type="match status" value="1"/>
</dbReference>
<dbReference type="InterPro" id="IPR051601">
    <property type="entry name" value="Serine_prot/Carboxylest_S33"/>
</dbReference>
<reference evidence="7" key="2">
    <citation type="submission" date="2020-09" db="EMBL/GenBank/DDBJ databases">
        <authorList>
            <person name="Sun Q."/>
            <person name="Ohkuma M."/>
        </authorList>
    </citation>
    <scope>NUCLEOTIDE SEQUENCE</scope>
    <source>
        <strain evidence="7">JCM 3313</strain>
    </source>
</reference>
<evidence type="ECO:0000313" key="8">
    <source>
        <dbReference type="Proteomes" id="UP000639606"/>
    </source>
</evidence>
<sequence length="506" mass="54204">MRAGRDRRSGGRVPRAFLAATALVAATASPAAAFPATASPVTASQAIAGGKPAAIAWTPCPDRPETECGTLTRPIDPERPELGTFPMALARHRATDPARRVGVLVVNPGGPGQSGVDFASGARWYFSPEVLARFDVVGFDPRGVGDSQPVRCSVELQFGGPGTHPTDRAGFERLREHNRLLREDCARHSGPIIDHVSTEEVVGDVDALRQALGEDRITYYGLSYGTVIGQRYAERHGDRVRAMLLDSVVDRGVDAREHVAASARAAADVLARWLRWNERTASSPLHGRDAGALWDELMASAARGELADPDDPTRRITPHDLSGNLTASAYLPDWEGFSAWVLALRDGAPAARAASRASGGDPSLFATAFQAITCADLSFRVRTHAEYAALTRLENRISPRTAGSLRGNTAMTGCLGVPDTRTPQRPGAMRTTVPTLLLNSGHDPSTPHEWAVAVRRQQPRSTVLVTYEGDGHGVYDRSDCTRRVGDDYLLSLSLPSDGTTCPAVDE</sequence>
<evidence type="ECO:0000256" key="5">
    <source>
        <dbReference type="SAM" id="SignalP"/>
    </source>
</evidence>
<name>A0A918AWW4_9PSEU</name>
<dbReference type="SUPFAM" id="SSF53474">
    <property type="entry name" value="alpha/beta-Hydrolases"/>
    <property type="match status" value="1"/>
</dbReference>
<evidence type="ECO:0000313" key="7">
    <source>
        <dbReference type="EMBL" id="GGP86865.1"/>
    </source>
</evidence>
<organism evidence="7 8">
    <name type="scientific">Saccharothrix coeruleofusca</name>
    <dbReference type="NCBI Taxonomy" id="33919"/>
    <lineage>
        <taxon>Bacteria</taxon>
        <taxon>Bacillati</taxon>
        <taxon>Actinomycetota</taxon>
        <taxon>Actinomycetes</taxon>
        <taxon>Pseudonocardiales</taxon>
        <taxon>Pseudonocardiaceae</taxon>
        <taxon>Saccharothrix</taxon>
    </lineage>
</organism>
<gene>
    <name evidence="7" type="ORF">GCM10010185_70790</name>
</gene>
<dbReference type="RefSeq" id="WP_189227685.1">
    <property type="nucleotide sequence ID" value="NZ_BMRG01000033.1"/>
</dbReference>
<dbReference type="Gene3D" id="3.40.50.1820">
    <property type="entry name" value="alpha/beta hydrolase"/>
    <property type="match status" value="1"/>
</dbReference>
<accession>A0A918AWW4</accession>
<dbReference type="GO" id="GO:0016787">
    <property type="term" value="F:hydrolase activity"/>
    <property type="evidence" value="ECO:0007669"/>
    <property type="project" value="UniProtKB-KW"/>
</dbReference>
<keyword evidence="3 7" id="KW-0378">Hydrolase</keyword>
<evidence type="ECO:0000259" key="6">
    <source>
        <dbReference type="Pfam" id="PF00561"/>
    </source>
</evidence>
<dbReference type="Pfam" id="PF00561">
    <property type="entry name" value="Abhydrolase_1"/>
    <property type="match status" value="1"/>
</dbReference>
<evidence type="ECO:0000256" key="1">
    <source>
        <dbReference type="ARBA" id="ARBA00010088"/>
    </source>
</evidence>
<feature type="region of interest" description="Disordered" evidence="4">
    <location>
        <begin position="401"/>
        <end position="427"/>
    </location>
</feature>
<feature type="chain" id="PRO_5037483626" evidence="5">
    <location>
        <begin position="34"/>
        <end position="506"/>
    </location>
</feature>
<evidence type="ECO:0000256" key="3">
    <source>
        <dbReference type="ARBA" id="ARBA00022801"/>
    </source>
</evidence>
<reference evidence="7" key="1">
    <citation type="journal article" date="2014" name="Int. J. Syst. Evol. Microbiol.">
        <title>Complete genome sequence of Corynebacterium casei LMG S-19264T (=DSM 44701T), isolated from a smear-ripened cheese.</title>
        <authorList>
            <consortium name="US DOE Joint Genome Institute (JGI-PGF)"/>
            <person name="Walter F."/>
            <person name="Albersmeier A."/>
            <person name="Kalinowski J."/>
            <person name="Ruckert C."/>
        </authorList>
    </citation>
    <scope>NUCLEOTIDE SEQUENCE</scope>
    <source>
        <strain evidence="7">JCM 3313</strain>
    </source>
</reference>
<comment type="similarity">
    <text evidence="1">Belongs to the peptidase S33 family.</text>
</comment>
<evidence type="ECO:0000256" key="4">
    <source>
        <dbReference type="SAM" id="MobiDB-lite"/>
    </source>
</evidence>
<feature type="signal peptide" evidence="5">
    <location>
        <begin position="1"/>
        <end position="33"/>
    </location>
</feature>
<protein>
    <submittedName>
        <fullName evidence="7">Alpha/beta hydrolase</fullName>
    </submittedName>
</protein>
<keyword evidence="2 5" id="KW-0732">Signal</keyword>
<dbReference type="InterPro" id="IPR000073">
    <property type="entry name" value="AB_hydrolase_1"/>
</dbReference>
<dbReference type="InterPro" id="IPR029058">
    <property type="entry name" value="AB_hydrolase_fold"/>
</dbReference>
<feature type="domain" description="AB hydrolase-1" evidence="6">
    <location>
        <begin position="103"/>
        <end position="472"/>
    </location>
</feature>
<dbReference type="Proteomes" id="UP000639606">
    <property type="component" value="Unassembled WGS sequence"/>
</dbReference>
<evidence type="ECO:0000256" key="2">
    <source>
        <dbReference type="ARBA" id="ARBA00022729"/>
    </source>
</evidence>
<dbReference type="EMBL" id="BMRG01000033">
    <property type="protein sequence ID" value="GGP86865.1"/>
    <property type="molecule type" value="Genomic_DNA"/>
</dbReference>
<proteinExistence type="inferred from homology"/>
<dbReference type="PANTHER" id="PTHR43248:SF29">
    <property type="entry name" value="TRIPEPTIDYL AMINOPEPTIDASE"/>
    <property type="match status" value="1"/>
</dbReference>
<dbReference type="AlphaFoldDB" id="A0A918AWW4"/>
<comment type="caution">
    <text evidence="7">The sequence shown here is derived from an EMBL/GenBank/DDBJ whole genome shotgun (WGS) entry which is preliminary data.</text>
</comment>
<keyword evidence="8" id="KW-1185">Reference proteome</keyword>